<accession>A0A1I5KB46</accession>
<reference evidence="2 3" key="1">
    <citation type="submission" date="2016-10" db="EMBL/GenBank/DDBJ databases">
        <authorList>
            <person name="de Groot N.N."/>
        </authorList>
    </citation>
    <scope>NUCLEOTIDE SEQUENCE [LARGE SCALE GENOMIC DNA]</scope>
    <source>
        <strain evidence="2 3">DSM 15893</strain>
    </source>
</reference>
<evidence type="ECO:0000313" key="3">
    <source>
        <dbReference type="Proteomes" id="UP000182692"/>
    </source>
</evidence>
<keyword evidence="1" id="KW-1133">Transmembrane helix</keyword>
<keyword evidence="1" id="KW-0812">Transmembrane</keyword>
<organism evidence="2 3">
    <name type="scientific">Enterovibrio norvegicus DSM 15893</name>
    <dbReference type="NCBI Taxonomy" id="1121869"/>
    <lineage>
        <taxon>Bacteria</taxon>
        <taxon>Pseudomonadati</taxon>
        <taxon>Pseudomonadota</taxon>
        <taxon>Gammaproteobacteria</taxon>
        <taxon>Vibrionales</taxon>
        <taxon>Vibrionaceae</taxon>
        <taxon>Enterovibrio</taxon>
    </lineage>
</organism>
<evidence type="ECO:0008006" key="4">
    <source>
        <dbReference type="Google" id="ProtNLM"/>
    </source>
</evidence>
<sequence length="243" mass="27610">MAILGSRRSVNLTYSMRWFCYVLVCAFMFISTALFATQSFSIDYSTFSEWERKSFKGHTAYALFQQEAASGIPYYLLNAKSEKSASAVMMEQDIDIGVMPWMSWHWKVAQFPQVVNEKSKQGDDFAIRISVVIQPGFTVMSSQTIVYVWSQQSPVGASWPNPYSPDHFMMLAASSGTERDTWQFAQRNVQEDFARIYGETYNTVNAVAIMSDSDDSLSQTRATLSPIVFSTKRQEKPESEDMP</sequence>
<dbReference type="STRING" id="1121869.SAMN03084138_00558"/>
<dbReference type="AlphaFoldDB" id="A0A1I5KB46"/>
<dbReference type="Pfam" id="PF11249">
    <property type="entry name" value="DUF3047"/>
    <property type="match status" value="1"/>
</dbReference>
<dbReference type="OrthoDB" id="9775969at2"/>
<keyword evidence="1" id="KW-0472">Membrane</keyword>
<gene>
    <name evidence="2" type="ORF">SAMN03084138_00558</name>
</gene>
<evidence type="ECO:0000313" key="2">
    <source>
        <dbReference type="EMBL" id="SFO82284.1"/>
    </source>
</evidence>
<evidence type="ECO:0000256" key="1">
    <source>
        <dbReference type="SAM" id="Phobius"/>
    </source>
</evidence>
<dbReference type="EMBL" id="FOWR01000003">
    <property type="protein sequence ID" value="SFO82284.1"/>
    <property type="molecule type" value="Genomic_DNA"/>
</dbReference>
<proteinExistence type="predicted"/>
<dbReference type="Proteomes" id="UP000182692">
    <property type="component" value="Unassembled WGS sequence"/>
</dbReference>
<protein>
    <recommendedName>
        <fullName evidence="4">DUF3047 domain-containing protein</fullName>
    </recommendedName>
</protein>
<dbReference type="InterPro" id="IPR021409">
    <property type="entry name" value="DUF3047"/>
</dbReference>
<feature type="transmembrane region" description="Helical" evidence="1">
    <location>
        <begin position="18"/>
        <end position="36"/>
    </location>
</feature>
<name>A0A1I5KB46_9GAMM</name>